<reference evidence="9 10" key="1">
    <citation type="submission" date="2024-01" db="EMBL/GenBank/DDBJ databases">
        <title>The complete chloroplast genome sequence of Lithospermum erythrorhizon: insights into the phylogenetic relationship among Boraginaceae species and the maternal lineages of purple gromwells.</title>
        <authorList>
            <person name="Okada T."/>
            <person name="Watanabe K."/>
        </authorList>
    </citation>
    <scope>NUCLEOTIDE SEQUENCE [LARGE SCALE GENOMIC DNA]</scope>
</reference>
<evidence type="ECO:0000256" key="8">
    <source>
        <dbReference type="RuleBase" id="RU000461"/>
    </source>
</evidence>
<protein>
    <submittedName>
        <fullName evidence="9">Oxygenase</fullName>
    </submittedName>
</protein>
<evidence type="ECO:0000256" key="2">
    <source>
        <dbReference type="ARBA" id="ARBA00010617"/>
    </source>
</evidence>
<keyword evidence="10" id="KW-1185">Reference proteome</keyword>
<keyword evidence="8" id="KW-0503">Monooxygenase</keyword>
<dbReference type="GO" id="GO:0016705">
    <property type="term" value="F:oxidoreductase activity, acting on paired donors, with incorporation or reduction of molecular oxygen"/>
    <property type="evidence" value="ECO:0007669"/>
    <property type="project" value="InterPro"/>
</dbReference>
<organism evidence="9 10">
    <name type="scientific">Lithospermum erythrorhizon</name>
    <name type="common">Purple gromwell</name>
    <name type="synonym">Lithospermum officinale var. erythrorhizon</name>
    <dbReference type="NCBI Taxonomy" id="34254"/>
    <lineage>
        <taxon>Eukaryota</taxon>
        <taxon>Viridiplantae</taxon>
        <taxon>Streptophyta</taxon>
        <taxon>Embryophyta</taxon>
        <taxon>Tracheophyta</taxon>
        <taxon>Spermatophyta</taxon>
        <taxon>Magnoliopsida</taxon>
        <taxon>eudicotyledons</taxon>
        <taxon>Gunneridae</taxon>
        <taxon>Pentapetalae</taxon>
        <taxon>asterids</taxon>
        <taxon>lamiids</taxon>
        <taxon>Boraginales</taxon>
        <taxon>Boraginaceae</taxon>
        <taxon>Boraginoideae</taxon>
        <taxon>Lithospermeae</taxon>
        <taxon>Lithospermum</taxon>
    </lineage>
</organism>
<dbReference type="EMBL" id="BAABME010005288">
    <property type="protein sequence ID" value="GAA0165196.1"/>
    <property type="molecule type" value="Genomic_DNA"/>
</dbReference>
<evidence type="ECO:0000256" key="1">
    <source>
        <dbReference type="ARBA" id="ARBA00001971"/>
    </source>
</evidence>
<dbReference type="GO" id="GO:0005506">
    <property type="term" value="F:iron ion binding"/>
    <property type="evidence" value="ECO:0007669"/>
    <property type="project" value="InterPro"/>
</dbReference>
<evidence type="ECO:0000256" key="7">
    <source>
        <dbReference type="PIRSR" id="PIRSR602401-1"/>
    </source>
</evidence>
<name>A0AAV3QPN8_LITER</name>
<dbReference type="GO" id="GO:0020037">
    <property type="term" value="F:heme binding"/>
    <property type="evidence" value="ECO:0007669"/>
    <property type="project" value="InterPro"/>
</dbReference>
<dbReference type="AlphaFoldDB" id="A0AAV3QPN8"/>
<keyword evidence="4 7" id="KW-0479">Metal-binding</keyword>
<evidence type="ECO:0000313" key="9">
    <source>
        <dbReference type="EMBL" id="GAA0165196.1"/>
    </source>
</evidence>
<accession>A0AAV3QPN8</accession>
<dbReference type="PROSITE" id="PS00086">
    <property type="entry name" value="CYTOCHROME_P450"/>
    <property type="match status" value="1"/>
</dbReference>
<dbReference type="Proteomes" id="UP001454036">
    <property type="component" value="Unassembled WGS sequence"/>
</dbReference>
<dbReference type="Pfam" id="PF00067">
    <property type="entry name" value="p450"/>
    <property type="match status" value="1"/>
</dbReference>
<evidence type="ECO:0000256" key="5">
    <source>
        <dbReference type="ARBA" id="ARBA00023002"/>
    </source>
</evidence>
<comment type="caution">
    <text evidence="9">The sequence shown here is derived from an EMBL/GenBank/DDBJ whole genome shotgun (WGS) entry which is preliminary data.</text>
</comment>
<feature type="binding site" description="axial binding residue" evidence="7">
    <location>
        <position position="117"/>
    </location>
    <ligand>
        <name>heme</name>
        <dbReference type="ChEBI" id="CHEBI:30413"/>
    </ligand>
    <ligandPart>
        <name>Fe</name>
        <dbReference type="ChEBI" id="CHEBI:18248"/>
    </ligandPart>
</feature>
<evidence type="ECO:0000256" key="6">
    <source>
        <dbReference type="ARBA" id="ARBA00023004"/>
    </source>
</evidence>
<gene>
    <name evidence="9" type="ORF">LIER_20659</name>
</gene>
<evidence type="ECO:0000256" key="3">
    <source>
        <dbReference type="ARBA" id="ARBA00022617"/>
    </source>
</evidence>
<dbReference type="InterPro" id="IPR017972">
    <property type="entry name" value="Cyt_P450_CS"/>
</dbReference>
<sequence length="174" mass="19820">MKRLKNEIKEVLNGKKDITDSDLVKMQYLKCVIKETLRLHPPIPLLVPRIARADTKIMGYDIGIGTWVMINAWTIGREVGYWDEPEEFKPERFLDSKVDFIGHDFQLIPFGAGRRGCPGISFAIATNEIVLANLVHRFDWKLPNGVEGEDLDMTERPSVTIARKFPLLTLAKPC</sequence>
<keyword evidence="6 7" id="KW-0408">Iron</keyword>
<proteinExistence type="inferred from homology"/>
<dbReference type="Gene3D" id="1.10.630.10">
    <property type="entry name" value="Cytochrome P450"/>
    <property type="match status" value="1"/>
</dbReference>
<dbReference type="GO" id="GO:0004497">
    <property type="term" value="F:monooxygenase activity"/>
    <property type="evidence" value="ECO:0007669"/>
    <property type="project" value="UniProtKB-KW"/>
</dbReference>
<dbReference type="InterPro" id="IPR036396">
    <property type="entry name" value="Cyt_P450_sf"/>
</dbReference>
<dbReference type="SUPFAM" id="SSF48264">
    <property type="entry name" value="Cytochrome P450"/>
    <property type="match status" value="1"/>
</dbReference>
<keyword evidence="3 7" id="KW-0349">Heme</keyword>
<dbReference type="InterPro" id="IPR002401">
    <property type="entry name" value="Cyt_P450_E_grp-I"/>
</dbReference>
<keyword evidence="5 8" id="KW-0560">Oxidoreductase</keyword>
<dbReference type="PANTHER" id="PTHR47955">
    <property type="entry name" value="CYTOCHROME P450 FAMILY 71 PROTEIN"/>
    <property type="match status" value="1"/>
</dbReference>
<comment type="cofactor">
    <cofactor evidence="1 7">
        <name>heme</name>
        <dbReference type="ChEBI" id="CHEBI:30413"/>
    </cofactor>
</comment>
<dbReference type="InterPro" id="IPR001128">
    <property type="entry name" value="Cyt_P450"/>
</dbReference>
<comment type="similarity">
    <text evidence="2 8">Belongs to the cytochrome P450 family.</text>
</comment>
<evidence type="ECO:0000256" key="4">
    <source>
        <dbReference type="ARBA" id="ARBA00022723"/>
    </source>
</evidence>
<dbReference type="PRINTS" id="PR00463">
    <property type="entry name" value="EP450I"/>
</dbReference>
<evidence type="ECO:0000313" key="10">
    <source>
        <dbReference type="Proteomes" id="UP001454036"/>
    </source>
</evidence>
<dbReference type="PANTHER" id="PTHR47955:SF15">
    <property type="entry name" value="CYTOCHROME P450 71A2-LIKE"/>
    <property type="match status" value="1"/>
</dbReference>